<sequence length="264" mass="28482">MSVIPTYDAEQLAGMLAILPDVDSVELKLTVPDDFQRSAVRLLGIDPLDAVLRQVAFVDTPDLQLSSAGVVLRARRTQRRPADLTVKLRPAVPSDVPAGFRNHDGFKVELDASPAGYTCSCSLTVEAPDRRVRKVMTGARGIRGLLDDDQRRLLSERLPDGVGADDLVVLGPVNLLKCRFRAKGYPRRLVAELWMLPDGSRILELSTKAPPDVAFQAAAETKALLAGKGLDLSAPQETKTRAVLAALTAPDGERTAGDGEPDER</sequence>
<accession>A0A919FJK1</accession>
<dbReference type="SUPFAM" id="SSF55154">
    <property type="entry name" value="CYTH-like phosphatases"/>
    <property type="match status" value="1"/>
</dbReference>
<evidence type="ECO:0000313" key="2">
    <source>
        <dbReference type="Proteomes" id="UP000627369"/>
    </source>
</evidence>
<name>A0A919FJK1_9MICO</name>
<dbReference type="Proteomes" id="UP000627369">
    <property type="component" value="Unassembled WGS sequence"/>
</dbReference>
<protein>
    <recommendedName>
        <fullName evidence="3">CYTH domain-containing protein</fullName>
    </recommendedName>
</protein>
<comment type="caution">
    <text evidence="1">The sequence shown here is derived from an EMBL/GenBank/DDBJ whole genome shotgun (WGS) entry which is preliminary data.</text>
</comment>
<reference evidence="1" key="2">
    <citation type="submission" date="2020-09" db="EMBL/GenBank/DDBJ databases">
        <authorList>
            <person name="Sun Q."/>
            <person name="Zhou Y."/>
        </authorList>
    </citation>
    <scope>NUCLEOTIDE SEQUENCE</scope>
    <source>
        <strain evidence="1">CGMCC 4.7398</strain>
    </source>
</reference>
<evidence type="ECO:0000313" key="1">
    <source>
        <dbReference type="EMBL" id="GHH66793.1"/>
    </source>
</evidence>
<reference evidence="1" key="1">
    <citation type="journal article" date="2014" name="Int. J. Syst. Evol. Microbiol.">
        <title>Complete genome sequence of Corynebacterium casei LMG S-19264T (=DSM 44701T), isolated from a smear-ripened cheese.</title>
        <authorList>
            <consortium name="US DOE Joint Genome Institute (JGI-PGF)"/>
            <person name="Walter F."/>
            <person name="Albersmeier A."/>
            <person name="Kalinowski J."/>
            <person name="Ruckert C."/>
        </authorList>
    </citation>
    <scope>NUCLEOTIDE SEQUENCE</scope>
    <source>
        <strain evidence="1">CGMCC 4.7398</strain>
    </source>
</reference>
<proteinExistence type="predicted"/>
<dbReference type="RefSeq" id="WP_189667882.1">
    <property type="nucleotide sequence ID" value="NZ_BNAS01000001.1"/>
</dbReference>
<dbReference type="InterPro" id="IPR033469">
    <property type="entry name" value="CYTH-like_dom_sf"/>
</dbReference>
<organism evidence="1 2">
    <name type="scientific">Promicromonospora soli</name>
    <dbReference type="NCBI Taxonomy" id="2035533"/>
    <lineage>
        <taxon>Bacteria</taxon>
        <taxon>Bacillati</taxon>
        <taxon>Actinomycetota</taxon>
        <taxon>Actinomycetes</taxon>
        <taxon>Micrococcales</taxon>
        <taxon>Promicromonosporaceae</taxon>
        <taxon>Promicromonospora</taxon>
    </lineage>
</organism>
<dbReference type="AlphaFoldDB" id="A0A919FJK1"/>
<gene>
    <name evidence="1" type="ORF">GCM10017772_07380</name>
</gene>
<evidence type="ECO:0008006" key="3">
    <source>
        <dbReference type="Google" id="ProtNLM"/>
    </source>
</evidence>
<keyword evidence="2" id="KW-1185">Reference proteome</keyword>
<dbReference type="EMBL" id="BNAS01000001">
    <property type="protein sequence ID" value="GHH66793.1"/>
    <property type="molecule type" value="Genomic_DNA"/>
</dbReference>